<evidence type="ECO:0000313" key="3">
    <source>
        <dbReference type="Proteomes" id="UP001595836"/>
    </source>
</evidence>
<dbReference type="Pfam" id="PF04940">
    <property type="entry name" value="BLUF"/>
    <property type="match status" value="1"/>
</dbReference>
<dbReference type="Proteomes" id="UP001595836">
    <property type="component" value="Unassembled WGS sequence"/>
</dbReference>
<evidence type="ECO:0000259" key="1">
    <source>
        <dbReference type="PROSITE" id="PS50925"/>
    </source>
</evidence>
<dbReference type="InterPro" id="IPR007024">
    <property type="entry name" value="BLUF_domain"/>
</dbReference>
<evidence type="ECO:0000313" key="2">
    <source>
        <dbReference type="EMBL" id="MFC4755759.1"/>
    </source>
</evidence>
<keyword evidence="3" id="KW-1185">Reference proteome</keyword>
<dbReference type="SUPFAM" id="SSF54975">
    <property type="entry name" value="Acylphosphatase/BLUF domain-like"/>
    <property type="match status" value="1"/>
</dbReference>
<sequence length="158" mass="17537">MTAVVSTDRPSETGDLKYLVYSSVATRPMSHTDLESILFTARRHNLQAGITGALLYRSNCFIQFLEGPPSEIDSLMESICADDRHARVRVLVVERAVERSFADWRMGFGAPADTRPTGVEGVRDSFDDLTSSSDDAVVRQAAEDFSIWFKVKEGSRLS</sequence>
<dbReference type="Gene3D" id="3.30.70.100">
    <property type="match status" value="1"/>
</dbReference>
<name>A0ABV9PU33_9ACTN</name>
<organism evidence="2 3">
    <name type="scientific">Dietzia aurantiaca</name>
    <dbReference type="NCBI Taxonomy" id="983873"/>
    <lineage>
        <taxon>Bacteria</taxon>
        <taxon>Bacillati</taxon>
        <taxon>Actinomycetota</taxon>
        <taxon>Actinomycetes</taxon>
        <taxon>Mycobacteriales</taxon>
        <taxon>Dietziaceae</taxon>
        <taxon>Dietzia</taxon>
    </lineage>
</organism>
<protein>
    <submittedName>
        <fullName evidence="2">BLUF domain-containing protein</fullName>
    </submittedName>
</protein>
<dbReference type="RefSeq" id="WP_344995273.1">
    <property type="nucleotide sequence ID" value="NZ_BAABCD010000050.1"/>
</dbReference>
<dbReference type="SMART" id="SM01034">
    <property type="entry name" value="BLUF"/>
    <property type="match status" value="1"/>
</dbReference>
<proteinExistence type="predicted"/>
<reference evidence="3" key="1">
    <citation type="journal article" date="2019" name="Int. J. Syst. Evol. Microbiol.">
        <title>The Global Catalogue of Microorganisms (GCM) 10K type strain sequencing project: providing services to taxonomists for standard genome sequencing and annotation.</title>
        <authorList>
            <consortium name="The Broad Institute Genomics Platform"/>
            <consortium name="The Broad Institute Genome Sequencing Center for Infectious Disease"/>
            <person name="Wu L."/>
            <person name="Ma J."/>
        </authorList>
    </citation>
    <scope>NUCLEOTIDE SEQUENCE [LARGE SCALE GENOMIC DNA]</scope>
    <source>
        <strain evidence="3">JCM 11882</strain>
    </source>
</reference>
<gene>
    <name evidence="2" type="ORF">ACFO7U_13375</name>
</gene>
<feature type="domain" description="BLUF" evidence="1">
    <location>
        <begin position="16"/>
        <end position="107"/>
    </location>
</feature>
<dbReference type="PROSITE" id="PS50925">
    <property type="entry name" value="BLUF"/>
    <property type="match status" value="1"/>
</dbReference>
<comment type="caution">
    <text evidence="2">The sequence shown here is derived from an EMBL/GenBank/DDBJ whole genome shotgun (WGS) entry which is preliminary data.</text>
</comment>
<dbReference type="EMBL" id="JBHSHP010000053">
    <property type="protein sequence ID" value="MFC4755759.1"/>
    <property type="molecule type" value="Genomic_DNA"/>
</dbReference>
<accession>A0ABV9PU33</accession>
<dbReference type="InterPro" id="IPR036046">
    <property type="entry name" value="Acylphosphatase-like_dom_sf"/>
</dbReference>